<dbReference type="Proteomes" id="UP000095280">
    <property type="component" value="Unplaced"/>
</dbReference>
<reference evidence="4" key="1">
    <citation type="submission" date="2016-11" db="UniProtKB">
        <authorList>
            <consortium name="WormBaseParasite"/>
        </authorList>
    </citation>
    <scope>IDENTIFICATION</scope>
</reference>
<proteinExistence type="predicted"/>
<feature type="region of interest" description="Disordered" evidence="1">
    <location>
        <begin position="54"/>
        <end position="86"/>
    </location>
</feature>
<evidence type="ECO:0000256" key="2">
    <source>
        <dbReference type="SAM" id="Phobius"/>
    </source>
</evidence>
<accession>A0A1I8GPX6</accession>
<keyword evidence="2" id="KW-1133">Transmembrane helix</keyword>
<name>A0A1I8GPX6_9PLAT</name>
<keyword evidence="3" id="KW-1185">Reference proteome</keyword>
<keyword evidence="2" id="KW-0812">Transmembrane</keyword>
<sequence length="146" mass="16138">SIKYRYNPRKNLVASGKGTSESLTSYITDVAAVVLGVLAILVAFGLTLADHDSKKECNNDRSEASVARADSDDSEIKQPGSQNQLMSSCTSNRVHLYMRSQSNQPVWLRCLSWLMDCGAFVINDAENIMLPNTGKYNDKFALICRL</sequence>
<evidence type="ECO:0000313" key="3">
    <source>
        <dbReference type="Proteomes" id="UP000095280"/>
    </source>
</evidence>
<organism evidence="3 4">
    <name type="scientific">Macrostomum lignano</name>
    <dbReference type="NCBI Taxonomy" id="282301"/>
    <lineage>
        <taxon>Eukaryota</taxon>
        <taxon>Metazoa</taxon>
        <taxon>Spiralia</taxon>
        <taxon>Lophotrochozoa</taxon>
        <taxon>Platyhelminthes</taxon>
        <taxon>Rhabditophora</taxon>
        <taxon>Macrostomorpha</taxon>
        <taxon>Macrostomida</taxon>
        <taxon>Macrostomidae</taxon>
        <taxon>Macrostomum</taxon>
    </lineage>
</organism>
<protein>
    <submittedName>
        <fullName evidence="4">Pecanex-like protein</fullName>
    </submittedName>
</protein>
<feature type="compositionally biased region" description="Basic and acidic residues" evidence="1">
    <location>
        <begin position="54"/>
        <end position="76"/>
    </location>
</feature>
<dbReference type="AlphaFoldDB" id="A0A1I8GPX6"/>
<feature type="transmembrane region" description="Helical" evidence="2">
    <location>
        <begin position="30"/>
        <end position="49"/>
    </location>
</feature>
<evidence type="ECO:0000313" key="4">
    <source>
        <dbReference type="WBParaSite" id="maker-uti_cns_0002742-snap-gene-0.10-mRNA-1"/>
    </source>
</evidence>
<evidence type="ECO:0000256" key="1">
    <source>
        <dbReference type="SAM" id="MobiDB-lite"/>
    </source>
</evidence>
<dbReference type="WBParaSite" id="maker-uti_cns_0002742-snap-gene-0.10-mRNA-1">
    <property type="protein sequence ID" value="maker-uti_cns_0002742-snap-gene-0.10-mRNA-1"/>
    <property type="gene ID" value="maker-uti_cns_0002742-snap-gene-0.10"/>
</dbReference>
<keyword evidence="2" id="KW-0472">Membrane</keyword>